<dbReference type="GO" id="GO:0032267">
    <property type="term" value="F:tRNA(Ile)-lysidine synthase activity"/>
    <property type="evidence" value="ECO:0007669"/>
    <property type="project" value="UniProtKB-EC"/>
</dbReference>
<dbReference type="HAMAP" id="MF_01161">
    <property type="entry name" value="tRNA_Ile_lys_synt"/>
    <property type="match status" value="1"/>
</dbReference>
<dbReference type="OrthoDB" id="9807403at2"/>
<dbReference type="InterPro" id="IPR011063">
    <property type="entry name" value="TilS/TtcA_N"/>
</dbReference>
<keyword evidence="9" id="KW-1185">Reference proteome</keyword>
<dbReference type="EMBL" id="WTYL01000003">
    <property type="protein sequence ID" value="MXP45053.1"/>
    <property type="molecule type" value="Genomic_DNA"/>
</dbReference>
<comment type="subcellular location">
    <subcellularLocation>
        <location evidence="6">Cytoplasm</location>
    </subcellularLocation>
</comment>
<proteinExistence type="inferred from homology"/>
<keyword evidence="4 6" id="KW-0067">ATP-binding</keyword>
<comment type="domain">
    <text evidence="6">The N-terminal region contains the highly conserved SGGXDS motif, predicted to be a P-loop motif involved in ATP binding.</text>
</comment>
<dbReference type="GO" id="GO:0005524">
    <property type="term" value="F:ATP binding"/>
    <property type="evidence" value="ECO:0007669"/>
    <property type="project" value="UniProtKB-UniRule"/>
</dbReference>
<evidence type="ECO:0000259" key="7">
    <source>
        <dbReference type="Pfam" id="PF01171"/>
    </source>
</evidence>
<organism evidence="8 9">
    <name type="scientific">Allopontixanthobacter sediminis</name>
    <dbReference type="NCBI Taxonomy" id="1689985"/>
    <lineage>
        <taxon>Bacteria</taxon>
        <taxon>Pseudomonadati</taxon>
        <taxon>Pseudomonadota</taxon>
        <taxon>Alphaproteobacteria</taxon>
        <taxon>Sphingomonadales</taxon>
        <taxon>Erythrobacteraceae</taxon>
        <taxon>Allopontixanthobacter</taxon>
    </lineage>
</organism>
<dbReference type="Proteomes" id="UP000431922">
    <property type="component" value="Unassembled WGS sequence"/>
</dbReference>
<keyword evidence="3 6" id="KW-0547">Nucleotide-binding</keyword>
<dbReference type="InterPro" id="IPR012795">
    <property type="entry name" value="tRNA_Ile_lys_synt_N"/>
</dbReference>
<evidence type="ECO:0000313" key="9">
    <source>
        <dbReference type="Proteomes" id="UP000431922"/>
    </source>
</evidence>
<dbReference type="NCBIfam" id="TIGR02432">
    <property type="entry name" value="lysidine_TilS_N"/>
    <property type="match status" value="1"/>
</dbReference>
<gene>
    <name evidence="6 8" type="primary">tilS</name>
    <name evidence="8" type="ORF">GRI65_11395</name>
</gene>
<comment type="similarity">
    <text evidence="6">Belongs to the tRNA(Ile)-lysidine synthase family.</text>
</comment>
<sequence>MGEGSLALAVSGGPDSTALLLLAHAAMAGRIEAATVDHGLREGAAAEAEMVAAFCATLEVPHRTLRVHVGPGNLQDSARRARYLALADWAKERGLAVLATAHHADDQAETLLMRLNRGSGVAGLAGVRPRGLVAGSGLVLLRPLLRWRREELGRVVMAADAPVANDPSNADERFDRVRLRRAMADIDWIDPLAVAASAGHLADADAALDWTVDREWLEAVSEVVHGLRYVPVAPRAVRIRIVARIISQLGEMPRGGATARLVDLLEAGSAGSLGGVLAKVENEIWHFVPEPKIRKN</sequence>
<comment type="caution">
    <text evidence="8">The sequence shown here is derived from an EMBL/GenBank/DDBJ whole genome shotgun (WGS) entry which is preliminary data.</text>
</comment>
<feature type="domain" description="tRNA(Ile)-lysidine/2-thiocytidine synthase N-terminal" evidence="7">
    <location>
        <begin position="6"/>
        <end position="181"/>
    </location>
</feature>
<dbReference type="GO" id="GO:0005737">
    <property type="term" value="C:cytoplasm"/>
    <property type="evidence" value="ECO:0007669"/>
    <property type="project" value="UniProtKB-SubCell"/>
</dbReference>
<reference evidence="8 9" key="1">
    <citation type="submission" date="2019-12" db="EMBL/GenBank/DDBJ databases">
        <title>Genomic-based taxomic classification of the family Erythrobacteraceae.</title>
        <authorList>
            <person name="Xu L."/>
        </authorList>
    </citation>
    <scope>NUCLEOTIDE SEQUENCE [LARGE SCALE GENOMIC DNA]</scope>
    <source>
        <strain evidence="8 9">KCTC 42453</strain>
    </source>
</reference>
<evidence type="ECO:0000313" key="8">
    <source>
        <dbReference type="EMBL" id="MXP45053.1"/>
    </source>
</evidence>
<dbReference type="AlphaFoldDB" id="A0A845AZZ4"/>
<keyword evidence="1 6" id="KW-0436">Ligase</keyword>
<evidence type="ECO:0000256" key="3">
    <source>
        <dbReference type="ARBA" id="ARBA00022741"/>
    </source>
</evidence>
<dbReference type="EC" id="6.3.4.19" evidence="6"/>
<evidence type="ECO:0000256" key="2">
    <source>
        <dbReference type="ARBA" id="ARBA00022694"/>
    </source>
</evidence>
<feature type="binding site" evidence="6">
    <location>
        <begin position="11"/>
        <end position="16"/>
    </location>
    <ligand>
        <name>ATP</name>
        <dbReference type="ChEBI" id="CHEBI:30616"/>
    </ligand>
</feature>
<dbReference type="CDD" id="cd01992">
    <property type="entry name" value="TilS_N"/>
    <property type="match status" value="1"/>
</dbReference>
<protein>
    <recommendedName>
        <fullName evidence="6">tRNA(Ile)-lysidine synthase</fullName>
        <ecNumber evidence="6">6.3.4.19</ecNumber>
    </recommendedName>
    <alternativeName>
        <fullName evidence="6">tRNA(Ile)-2-lysyl-cytidine synthase</fullName>
    </alternativeName>
    <alternativeName>
        <fullName evidence="6">tRNA(Ile)-lysidine synthetase</fullName>
    </alternativeName>
</protein>
<comment type="function">
    <text evidence="6">Ligates lysine onto the cytidine present at position 34 of the AUA codon-specific tRNA(Ile) that contains the anticodon CAU, in an ATP-dependent manner. Cytidine is converted to lysidine, thus changing the amino acid specificity of the tRNA from methionine to isoleucine.</text>
</comment>
<evidence type="ECO:0000256" key="5">
    <source>
        <dbReference type="ARBA" id="ARBA00048539"/>
    </source>
</evidence>
<keyword evidence="6" id="KW-0963">Cytoplasm</keyword>
<dbReference type="PANTHER" id="PTHR43033:SF1">
    <property type="entry name" value="TRNA(ILE)-LYSIDINE SYNTHASE-RELATED"/>
    <property type="match status" value="1"/>
</dbReference>
<name>A0A845AZZ4_9SPHN</name>
<dbReference type="RefSeq" id="WP_160756692.1">
    <property type="nucleotide sequence ID" value="NZ_WTYL01000003.1"/>
</dbReference>
<dbReference type="SUPFAM" id="SSF52402">
    <property type="entry name" value="Adenine nucleotide alpha hydrolases-like"/>
    <property type="match status" value="1"/>
</dbReference>
<dbReference type="InterPro" id="IPR014729">
    <property type="entry name" value="Rossmann-like_a/b/a_fold"/>
</dbReference>
<dbReference type="PANTHER" id="PTHR43033">
    <property type="entry name" value="TRNA(ILE)-LYSIDINE SYNTHASE-RELATED"/>
    <property type="match status" value="1"/>
</dbReference>
<accession>A0A845AZZ4</accession>
<dbReference type="GO" id="GO:0006400">
    <property type="term" value="P:tRNA modification"/>
    <property type="evidence" value="ECO:0007669"/>
    <property type="project" value="UniProtKB-UniRule"/>
</dbReference>
<dbReference type="InterPro" id="IPR012094">
    <property type="entry name" value="tRNA_Ile_lys_synt"/>
</dbReference>
<evidence type="ECO:0000256" key="6">
    <source>
        <dbReference type="HAMAP-Rule" id="MF_01161"/>
    </source>
</evidence>
<evidence type="ECO:0000256" key="4">
    <source>
        <dbReference type="ARBA" id="ARBA00022840"/>
    </source>
</evidence>
<dbReference type="Gene3D" id="3.40.50.620">
    <property type="entry name" value="HUPs"/>
    <property type="match status" value="1"/>
</dbReference>
<comment type="catalytic activity">
    <reaction evidence="5 6">
        <text>cytidine(34) in tRNA(Ile2) + L-lysine + ATP = lysidine(34) in tRNA(Ile2) + AMP + diphosphate + H(+)</text>
        <dbReference type="Rhea" id="RHEA:43744"/>
        <dbReference type="Rhea" id="RHEA-COMP:10625"/>
        <dbReference type="Rhea" id="RHEA-COMP:10670"/>
        <dbReference type="ChEBI" id="CHEBI:15378"/>
        <dbReference type="ChEBI" id="CHEBI:30616"/>
        <dbReference type="ChEBI" id="CHEBI:32551"/>
        <dbReference type="ChEBI" id="CHEBI:33019"/>
        <dbReference type="ChEBI" id="CHEBI:82748"/>
        <dbReference type="ChEBI" id="CHEBI:83665"/>
        <dbReference type="ChEBI" id="CHEBI:456215"/>
        <dbReference type="EC" id="6.3.4.19"/>
    </reaction>
</comment>
<dbReference type="Pfam" id="PF01171">
    <property type="entry name" value="ATP_bind_3"/>
    <property type="match status" value="1"/>
</dbReference>
<evidence type="ECO:0000256" key="1">
    <source>
        <dbReference type="ARBA" id="ARBA00022598"/>
    </source>
</evidence>
<keyword evidence="2 6" id="KW-0819">tRNA processing</keyword>